<keyword evidence="4" id="KW-1185">Reference proteome</keyword>
<dbReference type="AlphaFoldDB" id="A0A0L0VXJ3"/>
<name>A0A0L0VXJ3_9BASI</name>
<feature type="signal peptide" evidence="2">
    <location>
        <begin position="1"/>
        <end position="18"/>
    </location>
</feature>
<dbReference type="Proteomes" id="UP000054564">
    <property type="component" value="Unassembled WGS sequence"/>
</dbReference>
<gene>
    <name evidence="3" type="ORF">PSTG_03054</name>
</gene>
<accession>A0A0L0VXJ3</accession>
<evidence type="ECO:0000313" key="3">
    <source>
        <dbReference type="EMBL" id="KNF03971.1"/>
    </source>
</evidence>
<sequence length="75" mass="7977">MLASMIICIFLAALQVQSHLHGRSKTSEPAGQASSGRYIPPGSGLRARSSLRRPATPLSTHAKKDVLPVQNDVQA</sequence>
<evidence type="ECO:0000256" key="2">
    <source>
        <dbReference type="SAM" id="SignalP"/>
    </source>
</evidence>
<keyword evidence="2" id="KW-0732">Signal</keyword>
<organism evidence="3 4">
    <name type="scientific">Puccinia striiformis f. sp. tritici PST-78</name>
    <dbReference type="NCBI Taxonomy" id="1165861"/>
    <lineage>
        <taxon>Eukaryota</taxon>
        <taxon>Fungi</taxon>
        <taxon>Dikarya</taxon>
        <taxon>Basidiomycota</taxon>
        <taxon>Pucciniomycotina</taxon>
        <taxon>Pucciniomycetes</taxon>
        <taxon>Pucciniales</taxon>
        <taxon>Pucciniaceae</taxon>
        <taxon>Puccinia</taxon>
    </lineage>
</organism>
<reference evidence="4" key="1">
    <citation type="submission" date="2014-03" db="EMBL/GenBank/DDBJ databases">
        <title>The Genome Sequence of Puccinia striiformis f. sp. tritici PST-78.</title>
        <authorList>
            <consortium name="The Broad Institute Genome Sequencing Platform"/>
            <person name="Cuomo C."/>
            <person name="Hulbert S."/>
            <person name="Chen X."/>
            <person name="Walker B."/>
            <person name="Young S.K."/>
            <person name="Zeng Q."/>
            <person name="Gargeya S."/>
            <person name="Fitzgerald M."/>
            <person name="Haas B."/>
            <person name="Abouelleil A."/>
            <person name="Alvarado L."/>
            <person name="Arachchi H.M."/>
            <person name="Berlin A.M."/>
            <person name="Chapman S.B."/>
            <person name="Goldberg J."/>
            <person name="Griggs A."/>
            <person name="Gujja S."/>
            <person name="Hansen M."/>
            <person name="Howarth C."/>
            <person name="Imamovic A."/>
            <person name="Larimer J."/>
            <person name="McCowan C."/>
            <person name="Montmayeur A."/>
            <person name="Murphy C."/>
            <person name="Neiman D."/>
            <person name="Pearson M."/>
            <person name="Priest M."/>
            <person name="Roberts A."/>
            <person name="Saif S."/>
            <person name="Shea T."/>
            <person name="Sisk P."/>
            <person name="Sykes S."/>
            <person name="Wortman J."/>
            <person name="Nusbaum C."/>
            <person name="Birren B."/>
        </authorList>
    </citation>
    <scope>NUCLEOTIDE SEQUENCE [LARGE SCALE GENOMIC DNA]</scope>
    <source>
        <strain evidence="4">race PST-78</strain>
    </source>
</reference>
<dbReference type="EMBL" id="AJIL01000015">
    <property type="protein sequence ID" value="KNF03971.1"/>
    <property type="molecule type" value="Genomic_DNA"/>
</dbReference>
<evidence type="ECO:0000313" key="4">
    <source>
        <dbReference type="Proteomes" id="UP000054564"/>
    </source>
</evidence>
<evidence type="ECO:0000256" key="1">
    <source>
        <dbReference type="SAM" id="MobiDB-lite"/>
    </source>
</evidence>
<comment type="caution">
    <text evidence="3">The sequence shown here is derived from an EMBL/GenBank/DDBJ whole genome shotgun (WGS) entry which is preliminary data.</text>
</comment>
<proteinExistence type="predicted"/>
<feature type="chain" id="PRO_5005550620" evidence="2">
    <location>
        <begin position="19"/>
        <end position="75"/>
    </location>
</feature>
<feature type="compositionally biased region" description="Low complexity" evidence="1">
    <location>
        <begin position="41"/>
        <end position="55"/>
    </location>
</feature>
<feature type="region of interest" description="Disordered" evidence="1">
    <location>
        <begin position="21"/>
        <end position="75"/>
    </location>
</feature>
<protein>
    <submittedName>
        <fullName evidence="3">Uncharacterized protein</fullName>
    </submittedName>
</protein>